<evidence type="ECO:0000256" key="3">
    <source>
        <dbReference type="ARBA" id="ARBA00022516"/>
    </source>
</evidence>
<feature type="transmembrane region" description="Helical" evidence="12">
    <location>
        <begin position="202"/>
        <end position="223"/>
    </location>
</feature>
<dbReference type="OrthoDB" id="434092at2759"/>
<evidence type="ECO:0000256" key="8">
    <source>
        <dbReference type="ARBA" id="ARBA00023098"/>
    </source>
</evidence>
<comment type="catalytic activity">
    <reaction evidence="12">
        <text>an acyl-CoA + malonyl-CoA + H(+) = a 3-oxoacyl-CoA + CO2 + CoA</text>
        <dbReference type="Rhea" id="RHEA:50252"/>
        <dbReference type="ChEBI" id="CHEBI:15378"/>
        <dbReference type="ChEBI" id="CHEBI:16526"/>
        <dbReference type="ChEBI" id="CHEBI:57287"/>
        <dbReference type="ChEBI" id="CHEBI:57384"/>
        <dbReference type="ChEBI" id="CHEBI:58342"/>
        <dbReference type="ChEBI" id="CHEBI:90726"/>
    </reaction>
    <physiologicalReaction direction="left-to-right" evidence="12">
        <dbReference type="Rhea" id="RHEA:50253"/>
    </physiologicalReaction>
</comment>
<dbReference type="Pfam" id="PF01151">
    <property type="entry name" value="ELO"/>
    <property type="match status" value="1"/>
</dbReference>
<evidence type="ECO:0000313" key="13">
    <source>
        <dbReference type="EMBL" id="PWN25542.1"/>
    </source>
</evidence>
<keyword evidence="6 12" id="KW-0276">Fatty acid metabolism</keyword>
<sequence length="292" mass="32242">MASRTPIYDALASLGPASVPRSLVIWDPPATPLSTMTSAFAAIATYLAVLYGGSTIMKGRQPFGSSLKFPFLVHNIALTIGSGLLLAVMLEEIIPILRHGGFFYGICHEAAWTSRLETFYIINYYFKYWELIDTVFLVLKKKPLQFLHVYHHSATALLCFSQLHGKTSVSWFVIVLNLAVHVVMYMYYAASTLRLRLPWKKAVTILQISQFFGAIGVCVFAAYSHWSSKWGLSRHGGCAGKEYAAVAGVVCLTSYLFLFLGFYAKTYKNDGKKGGKKVVANGSAANGHAKKR</sequence>
<dbReference type="GeneID" id="37028673"/>
<dbReference type="PANTHER" id="PTHR11157:SF134">
    <property type="entry name" value="ELONGATION OF FATTY ACIDS PROTEIN 1-RELATED"/>
    <property type="match status" value="1"/>
</dbReference>
<dbReference type="GO" id="GO:0034626">
    <property type="term" value="P:fatty acid elongation, polyunsaturated fatty acid"/>
    <property type="evidence" value="ECO:0007669"/>
    <property type="project" value="TreeGrafter"/>
</dbReference>
<comment type="similarity">
    <text evidence="2 12">Belongs to the ELO family.</text>
</comment>
<evidence type="ECO:0000256" key="1">
    <source>
        <dbReference type="ARBA" id="ARBA00004141"/>
    </source>
</evidence>
<name>A0A316UJS7_9BASI</name>
<evidence type="ECO:0000313" key="14">
    <source>
        <dbReference type="Proteomes" id="UP000245884"/>
    </source>
</evidence>
<evidence type="ECO:0000256" key="4">
    <source>
        <dbReference type="ARBA" id="ARBA00022679"/>
    </source>
</evidence>
<evidence type="ECO:0000256" key="11">
    <source>
        <dbReference type="ARBA" id="ARBA00047375"/>
    </source>
</evidence>
<evidence type="ECO:0000256" key="10">
    <source>
        <dbReference type="ARBA" id="ARBA00023160"/>
    </source>
</evidence>
<dbReference type="InterPro" id="IPR002076">
    <property type="entry name" value="ELO_fam"/>
</dbReference>
<keyword evidence="3 12" id="KW-0444">Lipid biosynthesis</keyword>
<dbReference type="PANTHER" id="PTHR11157">
    <property type="entry name" value="FATTY ACID ACYL TRANSFERASE-RELATED"/>
    <property type="match status" value="1"/>
</dbReference>
<comment type="subcellular location">
    <subcellularLocation>
        <location evidence="1">Membrane</location>
        <topology evidence="1">Multi-pass membrane protein</topology>
    </subcellularLocation>
</comment>
<evidence type="ECO:0000256" key="6">
    <source>
        <dbReference type="ARBA" id="ARBA00022832"/>
    </source>
</evidence>
<evidence type="ECO:0000256" key="9">
    <source>
        <dbReference type="ARBA" id="ARBA00023136"/>
    </source>
</evidence>
<keyword evidence="8 12" id="KW-0443">Lipid metabolism</keyword>
<dbReference type="RefSeq" id="XP_025360154.1">
    <property type="nucleotide sequence ID" value="XM_025506850.1"/>
</dbReference>
<evidence type="ECO:0000256" key="2">
    <source>
        <dbReference type="ARBA" id="ARBA00007263"/>
    </source>
</evidence>
<dbReference type="EMBL" id="KZ819675">
    <property type="protein sequence ID" value="PWN25542.1"/>
    <property type="molecule type" value="Genomic_DNA"/>
</dbReference>
<dbReference type="InterPro" id="IPR030457">
    <property type="entry name" value="ELO_CS"/>
</dbReference>
<dbReference type="GO" id="GO:0009922">
    <property type="term" value="F:fatty acid elongase activity"/>
    <property type="evidence" value="ECO:0007669"/>
    <property type="project" value="UniProtKB-EC"/>
</dbReference>
<evidence type="ECO:0000256" key="12">
    <source>
        <dbReference type="RuleBase" id="RU361115"/>
    </source>
</evidence>
<keyword evidence="10 12" id="KW-0275">Fatty acid biosynthesis</keyword>
<dbReference type="GO" id="GO:0034625">
    <property type="term" value="P:fatty acid elongation, monounsaturated fatty acid"/>
    <property type="evidence" value="ECO:0007669"/>
    <property type="project" value="TreeGrafter"/>
</dbReference>
<proteinExistence type="inferred from homology"/>
<dbReference type="PROSITE" id="PS01188">
    <property type="entry name" value="ELO"/>
    <property type="match status" value="1"/>
</dbReference>
<comment type="catalytic activity">
    <reaction evidence="11">
        <text>a very-long-chain acyl-CoA + malonyl-CoA + H(+) = a very-long-chain 3-oxoacyl-CoA + CO2 + CoA</text>
        <dbReference type="Rhea" id="RHEA:32727"/>
        <dbReference type="ChEBI" id="CHEBI:15378"/>
        <dbReference type="ChEBI" id="CHEBI:16526"/>
        <dbReference type="ChEBI" id="CHEBI:57287"/>
        <dbReference type="ChEBI" id="CHEBI:57384"/>
        <dbReference type="ChEBI" id="CHEBI:90725"/>
        <dbReference type="ChEBI" id="CHEBI:90736"/>
        <dbReference type="EC" id="2.3.1.199"/>
    </reaction>
</comment>
<keyword evidence="14" id="KW-1185">Reference proteome</keyword>
<dbReference type="Proteomes" id="UP000245884">
    <property type="component" value="Unassembled WGS sequence"/>
</dbReference>
<organism evidence="13 14">
    <name type="scientific">Jaminaea rosea</name>
    <dbReference type="NCBI Taxonomy" id="1569628"/>
    <lineage>
        <taxon>Eukaryota</taxon>
        <taxon>Fungi</taxon>
        <taxon>Dikarya</taxon>
        <taxon>Basidiomycota</taxon>
        <taxon>Ustilaginomycotina</taxon>
        <taxon>Exobasidiomycetes</taxon>
        <taxon>Microstromatales</taxon>
        <taxon>Microstromatales incertae sedis</taxon>
        <taxon>Jaminaea</taxon>
    </lineage>
</organism>
<reference evidence="13 14" key="1">
    <citation type="journal article" date="2018" name="Mol. Biol. Evol.">
        <title>Broad Genomic Sampling Reveals a Smut Pathogenic Ancestry of the Fungal Clade Ustilaginomycotina.</title>
        <authorList>
            <person name="Kijpornyongpan T."/>
            <person name="Mondo S.J."/>
            <person name="Barry K."/>
            <person name="Sandor L."/>
            <person name="Lee J."/>
            <person name="Lipzen A."/>
            <person name="Pangilinan J."/>
            <person name="LaButti K."/>
            <person name="Hainaut M."/>
            <person name="Henrissat B."/>
            <person name="Grigoriev I.V."/>
            <person name="Spatafora J.W."/>
            <person name="Aime M.C."/>
        </authorList>
    </citation>
    <scope>NUCLEOTIDE SEQUENCE [LARGE SCALE GENOMIC DNA]</scope>
    <source>
        <strain evidence="13 14">MCA 5214</strain>
    </source>
</reference>
<keyword evidence="5 12" id="KW-0812">Transmembrane</keyword>
<feature type="transmembrane region" description="Helical" evidence="12">
    <location>
        <begin position="243"/>
        <end position="264"/>
    </location>
</feature>
<dbReference type="GO" id="GO:0019367">
    <property type="term" value="P:fatty acid elongation, saturated fatty acid"/>
    <property type="evidence" value="ECO:0007669"/>
    <property type="project" value="TreeGrafter"/>
</dbReference>
<feature type="transmembrane region" description="Helical" evidence="12">
    <location>
        <begin position="69"/>
        <end position="90"/>
    </location>
</feature>
<protein>
    <recommendedName>
        <fullName evidence="12">Elongation of fatty acids protein</fullName>
        <ecNumber evidence="12">2.3.1.-</ecNumber>
    </recommendedName>
</protein>
<dbReference type="EC" id="2.3.1.-" evidence="12"/>
<gene>
    <name evidence="13" type="ORF">BDZ90DRAFT_233986</name>
</gene>
<evidence type="ECO:0000256" key="5">
    <source>
        <dbReference type="ARBA" id="ARBA00022692"/>
    </source>
</evidence>
<dbReference type="STRING" id="1569628.A0A316UJS7"/>
<feature type="transmembrane region" description="Helical" evidence="12">
    <location>
        <begin position="169"/>
        <end position="190"/>
    </location>
</feature>
<evidence type="ECO:0000256" key="7">
    <source>
        <dbReference type="ARBA" id="ARBA00022989"/>
    </source>
</evidence>
<dbReference type="GO" id="GO:0030148">
    <property type="term" value="P:sphingolipid biosynthetic process"/>
    <property type="evidence" value="ECO:0007669"/>
    <property type="project" value="TreeGrafter"/>
</dbReference>
<dbReference type="GO" id="GO:0005789">
    <property type="term" value="C:endoplasmic reticulum membrane"/>
    <property type="evidence" value="ECO:0007669"/>
    <property type="project" value="TreeGrafter"/>
</dbReference>
<keyword evidence="4 12" id="KW-0808">Transferase</keyword>
<dbReference type="AlphaFoldDB" id="A0A316UJS7"/>
<feature type="transmembrane region" description="Helical" evidence="12">
    <location>
        <begin position="36"/>
        <end position="57"/>
    </location>
</feature>
<accession>A0A316UJS7</accession>
<keyword evidence="9 12" id="KW-0472">Membrane</keyword>
<keyword evidence="7 12" id="KW-1133">Transmembrane helix</keyword>
<dbReference type="GO" id="GO:0042761">
    <property type="term" value="P:very long-chain fatty acid biosynthetic process"/>
    <property type="evidence" value="ECO:0007669"/>
    <property type="project" value="TreeGrafter"/>
</dbReference>